<dbReference type="Gene3D" id="3.40.50.300">
    <property type="entry name" value="P-loop containing nucleotide triphosphate hydrolases"/>
    <property type="match status" value="1"/>
</dbReference>
<comment type="caution">
    <text evidence="1">The sequence shown here is derived from an EMBL/GenBank/DDBJ whole genome shotgun (WGS) entry which is preliminary data.</text>
</comment>
<proteinExistence type="predicted"/>
<dbReference type="Pfam" id="PF13238">
    <property type="entry name" value="AAA_18"/>
    <property type="match status" value="1"/>
</dbReference>
<organism evidence="1 2">
    <name type="scientific">Candidatus Adlerbacteria bacterium GW2011_GWA1_54_10</name>
    <dbReference type="NCBI Taxonomy" id="1618605"/>
    <lineage>
        <taxon>Bacteria</taxon>
        <taxon>Candidatus Adleribacteriota</taxon>
    </lineage>
</organism>
<evidence type="ECO:0008006" key="3">
    <source>
        <dbReference type="Google" id="ProtNLM"/>
    </source>
</evidence>
<reference evidence="1 2" key="1">
    <citation type="journal article" date="2015" name="Nature">
        <title>rRNA introns, odd ribosomes, and small enigmatic genomes across a large radiation of phyla.</title>
        <authorList>
            <person name="Brown C.T."/>
            <person name="Hug L.A."/>
            <person name="Thomas B.C."/>
            <person name="Sharon I."/>
            <person name="Castelle C.J."/>
            <person name="Singh A."/>
            <person name="Wilkins M.J."/>
            <person name="Williams K.H."/>
            <person name="Banfield J.F."/>
        </authorList>
    </citation>
    <scope>NUCLEOTIDE SEQUENCE [LARGE SCALE GENOMIC DNA]</scope>
</reference>
<protein>
    <recommendedName>
        <fullName evidence="3">Dephospho-CoA kinase</fullName>
    </recommendedName>
</protein>
<dbReference type="SUPFAM" id="SSF52540">
    <property type="entry name" value="P-loop containing nucleoside triphosphate hydrolases"/>
    <property type="match status" value="1"/>
</dbReference>
<name>A0A0G1XXR0_9BACT</name>
<dbReference type="EMBL" id="LCRO01000003">
    <property type="protein sequence ID" value="KKW35776.1"/>
    <property type="molecule type" value="Genomic_DNA"/>
</dbReference>
<dbReference type="PANTHER" id="PTHR41930">
    <property type="entry name" value="UPF0200 PROTEIN MJ1399"/>
    <property type="match status" value="1"/>
</dbReference>
<evidence type="ECO:0000313" key="2">
    <source>
        <dbReference type="Proteomes" id="UP000034740"/>
    </source>
</evidence>
<accession>A0A0G1XXR0</accession>
<dbReference type="InterPro" id="IPR027417">
    <property type="entry name" value="P-loop_NTPase"/>
</dbReference>
<dbReference type="Proteomes" id="UP000034740">
    <property type="component" value="Unassembled WGS sequence"/>
</dbReference>
<sequence>MIIGITGTLGAGKGTVVEYLVNTKGFRHFSVRDFLNEEIARRGLESSRDTMTEVANDLRAMHGSGYITEQLLGRALEDGSGTVIESIRSIGEAGYLKSHQALLWAVDADVQKRYERIAKRMSETDKISFEKFQADEQREWENTNPSKQNLKAVIAMADSVLRNDGTREDLYQQVEVALRKVGV</sequence>
<evidence type="ECO:0000313" key="1">
    <source>
        <dbReference type="EMBL" id="KKW35776.1"/>
    </source>
</evidence>
<gene>
    <name evidence="1" type="ORF">UY83_C0003G0061</name>
</gene>
<dbReference type="PANTHER" id="PTHR41930:SF1">
    <property type="entry name" value="DEPHOSPHO-COA KINASE"/>
    <property type="match status" value="1"/>
</dbReference>
<dbReference type="AlphaFoldDB" id="A0A0G1XXR0"/>